<accession>A0ABY7VCR9</accession>
<name>A0ABY7VCR9_9GAMM</name>
<reference evidence="2 3" key="1">
    <citation type="journal article" date="2022" name="Mar. Drugs">
        <title>Bioassay-Guided Fractionation Leads to the Detection of Cholic Acid Generated by the Rare Thalassomonas sp.</title>
        <authorList>
            <person name="Pheiffer F."/>
            <person name="Schneider Y.K."/>
            <person name="Hansen E.H."/>
            <person name="Andersen J.H."/>
            <person name="Isaksson J."/>
            <person name="Busche T."/>
            <person name="R C."/>
            <person name="Kalinowski J."/>
            <person name="Zyl L.V."/>
            <person name="Trindade M."/>
        </authorList>
    </citation>
    <scope>NUCLEOTIDE SEQUENCE [LARGE SCALE GENOMIC DNA]</scope>
    <source>
        <strain evidence="2 3">A5K-61T</strain>
    </source>
</reference>
<evidence type="ECO:0000313" key="2">
    <source>
        <dbReference type="EMBL" id="WDE11463.1"/>
    </source>
</evidence>
<dbReference type="Proteomes" id="UP001215231">
    <property type="component" value="Chromosome"/>
</dbReference>
<dbReference type="RefSeq" id="WP_274051627.1">
    <property type="nucleotide sequence ID" value="NZ_CP059693.1"/>
</dbReference>
<sequence>MEQIILKTPRLILRPFLAADADQVQLLAGDKRVAETTLHIPHPYLDDMAGQWISGHPEHWQNKTAVIYAVTDKVTGHLMGTMSLVDIQGDEAELGYWLGIDYWRHGYATEAAKALADFAFSSLGIKKLTADHLLDNPASGKVMEKIGMSYQHNIQKLDRYGRLADVKVYHLFKAQ</sequence>
<feature type="domain" description="N-acetyltransferase" evidence="1">
    <location>
        <begin position="11"/>
        <end position="165"/>
    </location>
</feature>
<evidence type="ECO:0000313" key="3">
    <source>
        <dbReference type="Proteomes" id="UP001215231"/>
    </source>
</evidence>
<dbReference type="PANTHER" id="PTHR43792:SF1">
    <property type="entry name" value="N-ACETYLTRANSFERASE DOMAIN-CONTAINING PROTEIN"/>
    <property type="match status" value="1"/>
</dbReference>
<organism evidence="2 3">
    <name type="scientific">Thalassomonas haliotis</name>
    <dbReference type="NCBI Taxonomy" id="485448"/>
    <lineage>
        <taxon>Bacteria</taxon>
        <taxon>Pseudomonadati</taxon>
        <taxon>Pseudomonadota</taxon>
        <taxon>Gammaproteobacteria</taxon>
        <taxon>Alteromonadales</taxon>
        <taxon>Colwelliaceae</taxon>
        <taxon>Thalassomonas</taxon>
    </lineage>
</organism>
<dbReference type="EMBL" id="CP059693">
    <property type="protein sequence ID" value="WDE11463.1"/>
    <property type="molecule type" value="Genomic_DNA"/>
</dbReference>
<dbReference type="PROSITE" id="PS51186">
    <property type="entry name" value="GNAT"/>
    <property type="match status" value="1"/>
</dbReference>
<dbReference type="InterPro" id="IPR016181">
    <property type="entry name" value="Acyl_CoA_acyltransferase"/>
</dbReference>
<dbReference type="InterPro" id="IPR000182">
    <property type="entry name" value="GNAT_dom"/>
</dbReference>
<proteinExistence type="predicted"/>
<dbReference type="InterPro" id="IPR051531">
    <property type="entry name" value="N-acetyltransferase"/>
</dbReference>
<dbReference type="PANTHER" id="PTHR43792">
    <property type="entry name" value="GNAT FAMILY, PUTATIVE (AFU_ORTHOLOGUE AFUA_3G00765)-RELATED-RELATED"/>
    <property type="match status" value="1"/>
</dbReference>
<gene>
    <name evidence="2" type="ORF">H3N35_25160</name>
</gene>
<keyword evidence="3" id="KW-1185">Reference proteome</keyword>
<dbReference type="Gene3D" id="3.40.630.30">
    <property type="match status" value="1"/>
</dbReference>
<evidence type="ECO:0000259" key="1">
    <source>
        <dbReference type="PROSITE" id="PS51186"/>
    </source>
</evidence>
<dbReference type="SUPFAM" id="SSF55729">
    <property type="entry name" value="Acyl-CoA N-acyltransferases (Nat)"/>
    <property type="match status" value="1"/>
</dbReference>
<protein>
    <submittedName>
        <fullName evidence="2">GNAT family N-acetyltransferase</fullName>
    </submittedName>
</protein>
<dbReference type="Pfam" id="PF13302">
    <property type="entry name" value="Acetyltransf_3"/>
    <property type="match status" value="1"/>
</dbReference>